<dbReference type="InterPro" id="IPR039421">
    <property type="entry name" value="Type_1_exporter"/>
</dbReference>
<dbReference type="PROSITE" id="PS00211">
    <property type="entry name" value="ABC_TRANSPORTER_1"/>
    <property type="match status" value="1"/>
</dbReference>
<evidence type="ECO:0000313" key="11">
    <source>
        <dbReference type="Proteomes" id="UP001255917"/>
    </source>
</evidence>
<dbReference type="Gene3D" id="1.20.1560.10">
    <property type="entry name" value="ABC transporter type 1, transmembrane domain"/>
    <property type="match status" value="1"/>
</dbReference>
<sequence length="569" mass="61933">MAFSEVAGVAAIGPFMAVVGDVSRLEGGGTLANLYAFSGLETPRQFLFWLGIAVLLALTVAALISMYVTWRLALYAQQIGAELSTRLYHYYMHQPWLFHASGSSSQLTNKIAQETARITNNVIQPLMQMNAKGILALVMSTAIFLFNPLVAITGLLLFGIAYVLLYRTVRLRLSRNGKAITRNNQLRFKLMSEGFGGIKDTLLLGRQANFNQRFAFVSQELGRARGITAGLSQVPRYAMELIAFAAVIFLILYLLVAYDSNLGEILPVLSVYAMAGFKLLPAFQQMYTSLANVKGNIAAFDSLEEDLVASHHTSPDKDATVAGKYLPQTGIALDNIHFRYPGKEEKALNGLTLHIPCNEVIGLVGASGSGKSTAIDILLGLMTPHQGALKVDGSSLSGDALRAWQNSVGFVPQAIFLADASIRENIAFGLAPYQINDERVIRAAKMAHLDELLERLPEGLDTCVGERGIQLSGGQRQRIGIARALYNDAEVLVLDEATSALDGITEKLVMDAIHDFSGKKTIIMIAHRLATVKHCNTIYVLANGHVVDQGSYGELADRNDLFRRMADHA</sequence>
<gene>
    <name evidence="10" type="ORF">RSO68_02405</name>
</gene>
<dbReference type="RefSeq" id="WP_315585304.1">
    <property type="nucleotide sequence ID" value="NZ_JAVXUR010000001.1"/>
</dbReference>
<evidence type="ECO:0000256" key="6">
    <source>
        <dbReference type="ARBA" id="ARBA00023136"/>
    </source>
</evidence>
<dbReference type="InterPro" id="IPR036640">
    <property type="entry name" value="ABC1_TM_sf"/>
</dbReference>
<feature type="domain" description="ABC transmembrane type-1" evidence="9">
    <location>
        <begin position="11"/>
        <end position="277"/>
    </location>
</feature>
<comment type="caution">
    <text evidence="10">The sequence shown here is derived from an EMBL/GenBank/DDBJ whole genome shotgun (WGS) entry which is preliminary data.</text>
</comment>
<evidence type="ECO:0000256" key="7">
    <source>
        <dbReference type="SAM" id="Phobius"/>
    </source>
</evidence>
<dbReference type="InterPro" id="IPR011527">
    <property type="entry name" value="ABC1_TM_dom"/>
</dbReference>
<reference evidence="11" key="1">
    <citation type="submission" date="2023-07" db="EMBL/GenBank/DDBJ databases">
        <title>Substrates and metabolic shifts associated with increased methane emissions in unrestored hypersaline salterns.</title>
        <authorList>
            <person name="Bueno De Mesquita C.P."/>
            <person name="Tringe S.G."/>
        </authorList>
    </citation>
    <scope>NUCLEOTIDE SEQUENCE [LARGE SCALE GENOMIC DNA]</scope>
    <source>
        <strain evidence="11">I4</strain>
    </source>
</reference>
<keyword evidence="4 10" id="KW-0067">ATP-binding</keyword>
<evidence type="ECO:0000259" key="8">
    <source>
        <dbReference type="PROSITE" id="PS50893"/>
    </source>
</evidence>
<dbReference type="Pfam" id="PF00005">
    <property type="entry name" value="ABC_tran"/>
    <property type="match status" value="1"/>
</dbReference>
<dbReference type="Proteomes" id="UP001255917">
    <property type="component" value="Unassembled WGS sequence"/>
</dbReference>
<dbReference type="Gene3D" id="3.40.50.300">
    <property type="entry name" value="P-loop containing nucleotide triphosphate hydrolases"/>
    <property type="match status" value="1"/>
</dbReference>
<feature type="domain" description="ABC transporter" evidence="8">
    <location>
        <begin position="331"/>
        <end position="568"/>
    </location>
</feature>
<keyword evidence="5 7" id="KW-1133">Transmembrane helix</keyword>
<evidence type="ECO:0000256" key="2">
    <source>
        <dbReference type="ARBA" id="ARBA00022692"/>
    </source>
</evidence>
<dbReference type="PANTHER" id="PTHR24221">
    <property type="entry name" value="ATP-BINDING CASSETTE SUB-FAMILY B"/>
    <property type="match status" value="1"/>
</dbReference>
<dbReference type="PROSITE" id="PS50893">
    <property type="entry name" value="ABC_TRANSPORTER_2"/>
    <property type="match status" value="1"/>
</dbReference>
<keyword evidence="3" id="KW-0547">Nucleotide-binding</keyword>
<dbReference type="EMBL" id="JAVXUR010000001">
    <property type="protein sequence ID" value="MDT8878316.1"/>
    <property type="molecule type" value="Genomic_DNA"/>
</dbReference>
<dbReference type="SUPFAM" id="SSF52540">
    <property type="entry name" value="P-loop containing nucleoside triphosphate hydrolases"/>
    <property type="match status" value="1"/>
</dbReference>
<dbReference type="Pfam" id="PF00664">
    <property type="entry name" value="ABC_membrane"/>
    <property type="match status" value="1"/>
</dbReference>
<evidence type="ECO:0000256" key="5">
    <source>
        <dbReference type="ARBA" id="ARBA00022989"/>
    </source>
</evidence>
<dbReference type="PANTHER" id="PTHR24221:SF632">
    <property type="entry name" value="ATP-DEPENDENT LIPID A-CORE FLIPPASE"/>
    <property type="match status" value="1"/>
</dbReference>
<feature type="transmembrane region" description="Helical" evidence="7">
    <location>
        <begin position="237"/>
        <end position="256"/>
    </location>
</feature>
<dbReference type="InterPro" id="IPR003439">
    <property type="entry name" value="ABC_transporter-like_ATP-bd"/>
</dbReference>
<keyword evidence="6 7" id="KW-0472">Membrane</keyword>
<dbReference type="SMART" id="SM00382">
    <property type="entry name" value="AAA"/>
    <property type="match status" value="1"/>
</dbReference>
<feature type="transmembrane region" description="Helical" evidence="7">
    <location>
        <begin position="46"/>
        <end position="68"/>
    </location>
</feature>
<protein>
    <submittedName>
        <fullName evidence="10">ABC transporter ATP-binding protein</fullName>
    </submittedName>
</protein>
<dbReference type="InterPro" id="IPR027417">
    <property type="entry name" value="P-loop_NTPase"/>
</dbReference>
<dbReference type="InterPro" id="IPR003593">
    <property type="entry name" value="AAA+_ATPase"/>
</dbReference>
<evidence type="ECO:0000256" key="1">
    <source>
        <dbReference type="ARBA" id="ARBA00004651"/>
    </source>
</evidence>
<comment type="subcellular location">
    <subcellularLocation>
        <location evidence="1">Cell membrane</location>
        <topology evidence="1">Multi-pass membrane protein</topology>
    </subcellularLocation>
</comment>
<dbReference type="PROSITE" id="PS50929">
    <property type="entry name" value="ABC_TM1F"/>
    <property type="match status" value="1"/>
</dbReference>
<dbReference type="GO" id="GO:0005524">
    <property type="term" value="F:ATP binding"/>
    <property type="evidence" value="ECO:0007669"/>
    <property type="project" value="UniProtKB-KW"/>
</dbReference>
<name>A0ABU3NAT6_9GAMM</name>
<keyword evidence="2 7" id="KW-0812">Transmembrane</keyword>
<feature type="transmembrane region" description="Helical" evidence="7">
    <location>
        <begin position="134"/>
        <end position="165"/>
    </location>
</feature>
<proteinExistence type="predicted"/>
<organism evidence="10 11">
    <name type="scientific">Halomonas saccharevitans</name>
    <dbReference type="NCBI Taxonomy" id="416872"/>
    <lineage>
        <taxon>Bacteria</taxon>
        <taxon>Pseudomonadati</taxon>
        <taxon>Pseudomonadota</taxon>
        <taxon>Gammaproteobacteria</taxon>
        <taxon>Oceanospirillales</taxon>
        <taxon>Halomonadaceae</taxon>
        <taxon>Halomonas</taxon>
    </lineage>
</organism>
<accession>A0ABU3NAT6</accession>
<evidence type="ECO:0000259" key="9">
    <source>
        <dbReference type="PROSITE" id="PS50929"/>
    </source>
</evidence>
<evidence type="ECO:0000313" key="10">
    <source>
        <dbReference type="EMBL" id="MDT8878316.1"/>
    </source>
</evidence>
<dbReference type="InterPro" id="IPR017871">
    <property type="entry name" value="ABC_transporter-like_CS"/>
</dbReference>
<dbReference type="SUPFAM" id="SSF90123">
    <property type="entry name" value="ABC transporter transmembrane region"/>
    <property type="match status" value="1"/>
</dbReference>
<evidence type="ECO:0000256" key="4">
    <source>
        <dbReference type="ARBA" id="ARBA00022840"/>
    </source>
</evidence>
<keyword evidence="11" id="KW-1185">Reference proteome</keyword>
<evidence type="ECO:0000256" key="3">
    <source>
        <dbReference type="ARBA" id="ARBA00022741"/>
    </source>
</evidence>